<dbReference type="SMR" id="A0A1T5HUK0"/>
<keyword evidence="13" id="KW-0175">Coiled coil</keyword>
<evidence type="ECO:0000256" key="13">
    <source>
        <dbReference type="SAM" id="Coils"/>
    </source>
</evidence>
<reference evidence="16 17" key="1">
    <citation type="journal article" date="1998" name="Science">
        <title>Genome sequence of the nematode C. elegans: a platform for investigating biology.</title>
        <authorList>
            <consortium name="The C. elegans sequencing consortium"/>
            <person name="Sulson J.E."/>
            <person name="Waterston R."/>
        </authorList>
    </citation>
    <scope>NUCLEOTIDE SEQUENCE [LARGE SCALE GENOMIC DNA]</scope>
    <source>
        <strain evidence="16 17">Bristol N2</strain>
    </source>
</reference>
<evidence type="ECO:0000313" key="16">
    <source>
        <dbReference type="EMBL" id="SKC30501.1"/>
    </source>
</evidence>
<evidence type="ECO:0000256" key="11">
    <source>
        <dbReference type="ARBA" id="ARBA00054775"/>
    </source>
</evidence>
<gene>
    <name evidence="16 18" type="primary">ubc-15</name>
    <name evidence="16" type="ORF">CELE_Y110A2AR.2</name>
    <name evidence="18" type="ORF">Y110A2AR.2</name>
</gene>
<keyword evidence="6" id="KW-0833">Ubl conjugation pathway</keyword>
<keyword evidence="4" id="KW-0812">Transmembrane</keyword>
<evidence type="ECO:0000256" key="2">
    <source>
        <dbReference type="ARBA" id="ARBA00012486"/>
    </source>
</evidence>
<keyword evidence="7" id="KW-0256">Endoplasmic reticulum</keyword>
<organism evidence="16 17">
    <name type="scientific">Caenorhabditis elegans</name>
    <dbReference type="NCBI Taxonomy" id="6239"/>
    <lineage>
        <taxon>Eukaryota</taxon>
        <taxon>Metazoa</taxon>
        <taxon>Ecdysozoa</taxon>
        <taxon>Nematoda</taxon>
        <taxon>Chromadorea</taxon>
        <taxon>Rhabditida</taxon>
        <taxon>Rhabditina</taxon>
        <taxon>Rhabditomorpha</taxon>
        <taxon>Rhabditoidea</taxon>
        <taxon>Rhabditidae</taxon>
        <taxon>Peloderinae</taxon>
        <taxon>Caenorhabditis</taxon>
    </lineage>
</organism>
<dbReference type="OrthoDB" id="10265489at2759"/>
<feature type="region of interest" description="Disordered" evidence="14">
    <location>
        <begin position="527"/>
        <end position="551"/>
    </location>
</feature>
<evidence type="ECO:0007829" key="19">
    <source>
        <dbReference type="PeptideAtlas" id="A0A1T5HUK0"/>
    </source>
</evidence>
<dbReference type="EMBL" id="BX284602">
    <property type="protein sequence ID" value="SKC30501.1"/>
    <property type="molecule type" value="Genomic_DNA"/>
</dbReference>
<evidence type="ECO:0000256" key="5">
    <source>
        <dbReference type="ARBA" id="ARBA00022741"/>
    </source>
</evidence>
<dbReference type="SUPFAM" id="SSF54495">
    <property type="entry name" value="UBC-like"/>
    <property type="match status" value="1"/>
</dbReference>
<evidence type="ECO:0000256" key="4">
    <source>
        <dbReference type="ARBA" id="ARBA00022692"/>
    </source>
</evidence>
<protein>
    <recommendedName>
        <fullName evidence="12">Ubiquitin-conjugating enzyme E2 J2</fullName>
        <ecNumber evidence="2">2.3.2.23</ecNumber>
    </recommendedName>
</protein>
<dbReference type="EC" id="2.3.2.23" evidence="2"/>
<keyword evidence="5" id="KW-0547">Nucleotide-binding</keyword>
<keyword evidence="8" id="KW-0067">ATP-binding</keyword>
<dbReference type="FunFam" id="3.10.110.10:FF:000023">
    <property type="entry name" value="Ubiquitin-conjugating enzyme E2 J2"/>
    <property type="match status" value="1"/>
</dbReference>
<evidence type="ECO:0000256" key="1">
    <source>
        <dbReference type="ARBA" id="ARBA00004586"/>
    </source>
</evidence>
<dbReference type="AlphaFoldDB" id="A0A1T5HUK0"/>
<dbReference type="Proteomes" id="UP000001940">
    <property type="component" value="Chromosome II"/>
</dbReference>
<dbReference type="STRING" id="6239.Y110A2AR.2f.1"/>
<dbReference type="AGR" id="WB:WBGene00006710"/>
<evidence type="ECO:0000256" key="7">
    <source>
        <dbReference type="ARBA" id="ARBA00022824"/>
    </source>
</evidence>
<evidence type="ECO:0000256" key="6">
    <source>
        <dbReference type="ARBA" id="ARBA00022786"/>
    </source>
</evidence>
<dbReference type="InterPro" id="IPR000608">
    <property type="entry name" value="UBC"/>
</dbReference>
<sequence length="551" mass="60425">MLNLGPGVSVPAAGTASSSAVRRLQKDYAKLMQDPVDGIKALPNEDNILEWHYCLRGSPDTPFYGGYYWGKVIFKENFPWSPPAITMITPNGRFQTNTRLCLSISDYHPESWNPGWTVSAILIGLHSFMNENSPAAGSIAGTPQDQRMYAAASKEFNVKYREFRRFFPQFVKDWTGVLPTPNEPNIAPTMLPEHAAPTGGAPNAAPNAPIVRGFGFDNNLPARFQQVLGRPIPIGGGGAPAPPPPPPAAAEAAEVGAPGAPQVLLERPGVRLMQGPPRFGRLGGGAARRAARAQAPLYQEQPNYRDLVELAAEQARQAAAAPPPQLVPMLRDPIPIRFHRRDELLDRFGMDLGVAHRQELPNERIELAEARDQLAEQQRRALEAQRDQLARHNALADDLRARRERIVQEARAHARRADARDARLEAAAAADRRERFLQEAQEADARRAADGDARAELGEQLRALEAAVAGLPEAQAPQLRDRRARFVARLRARRAADAQAGALANEQRALEARLEGDFADLRAAEGRLLHPPPPQNPEVVVIPPKRARRGN</sequence>
<keyword evidence="10" id="KW-0472">Membrane</keyword>
<keyword evidence="19" id="KW-1267">Proteomics identification</keyword>
<name>A0A1T5HUK0_CAEEL</name>
<comment type="function">
    <text evidence="11">Catalyzes the covalent attachment of ubiquitin to other proteins. Seems to function in the selective degradation of misfolded membrane proteins from the endoplasmic reticulum (ERAD). In cooperation with the GATOR2 complex, catalyzes 'Lys-6'-linked ubiquitination of NPRL2.</text>
</comment>
<evidence type="ECO:0000259" key="15">
    <source>
        <dbReference type="PROSITE" id="PS50127"/>
    </source>
</evidence>
<keyword evidence="3" id="KW-0808">Transferase</keyword>
<dbReference type="SMART" id="SM00212">
    <property type="entry name" value="UBCc"/>
    <property type="match status" value="1"/>
</dbReference>
<evidence type="ECO:0000313" key="18">
    <source>
        <dbReference type="WormBase" id="Y110A2AR.2f"/>
    </source>
</evidence>
<dbReference type="GO" id="GO:0061631">
    <property type="term" value="F:ubiquitin conjugating enzyme activity"/>
    <property type="evidence" value="ECO:0007669"/>
    <property type="project" value="UniProtKB-EC"/>
</dbReference>
<dbReference type="InterPro" id="IPR050113">
    <property type="entry name" value="Ub_conjugating_enzyme"/>
</dbReference>
<dbReference type="PANTHER" id="PTHR24067">
    <property type="entry name" value="UBIQUITIN-CONJUGATING ENZYME E2"/>
    <property type="match status" value="1"/>
</dbReference>
<dbReference type="Bgee" id="WBGene00006710">
    <property type="expression patterns" value="Expressed in pharyngeal muscle cell (C elegans) and 4 other cell types or tissues"/>
</dbReference>
<evidence type="ECO:0000313" key="17">
    <source>
        <dbReference type="Proteomes" id="UP000001940"/>
    </source>
</evidence>
<dbReference type="WormBase" id="Y110A2AR.2f">
    <property type="protein sequence ID" value="CE51945"/>
    <property type="gene ID" value="WBGene00006710"/>
    <property type="gene designation" value="ubc-15"/>
</dbReference>
<dbReference type="Gene3D" id="3.10.110.10">
    <property type="entry name" value="Ubiquitin Conjugating Enzyme"/>
    <property type="match status" value="1"/>
</dbReference>
<dbReference type="InterPro" id="IPR016135">
    <property type="entry name" value="UBQ-conjugating_enzyme/RWD"/>
</dbReference>
<dbReference type="GO" id="GO:0032446">
    <property type="term" value="P:protein modification by small protein conjugation"/>
    <property type="evidence" value="ECO:0007669"/>
    <property type="project" value="UniProtKB-ARBA"/>
</dbReference>
<keyword evidence="9" id="KW-1133">Transmembrane helix</keyword>
<feature type="domain" description="UBC core" evidence="15">
    <location>
        <begin position="19"/>
        <end position="169"/>
    </location>
</feature>
<evidence type="ECO:0000256" key="10">
    <source>
        <dbReference type="ARBA" id="ARBA00023136"/>
    </source>
</evidence>
<dbReference type="CTD" id="173637"/>
<dbReference type="RefSeq" id="NP_001337293.1">
    <property type="nucleotide sequence ID" value="NM_001350379.3"/>
</dbReference>
<accession>A0A1T5HUK0</accession>
<dbReference type="ExpressionAtlas" id="A0A1T5HUK0">
    <property type="expression patterns" value="baseline and differential"/>
</dbReference>
<proteinExistence type="evidence at protein level"/>
<dbReference type="FunCoup" id="A0A1T5HUK0">
    <property type="interactions" value="186"/>
</dbReference>
<evidence type="ECO:0000256" key="3">
    <source>
        <dbReference type="ARBA" id="ARBA00022679"/>
    </source>
</evidence>
<dbReference type="GeneID" id="173637"/>
<evidence type="ECO:0000256" key="14">
    <source>
        <dbReference type="SAM" id="MobiDB-lite"/>
    </source>
</evidence>
<dbReference type="GO" id="GO:0005789">
    <property type="term" value="C:endoplasmic reticulum membrane"/>
    <property type="evidence" value="ECO:0007669"/>
    <property type="project" value="UniProtKB-SubCell"/>
</dbReference>
<dbReference type="GO" id="GO:0005524">
    <property type="term" value="F:ATP binding"/>
    <property type="evidence" value="ECO:0007669"/>
    <property type="project" value="UniProtKB-KW"/>
</dbReference>
<dbReference type="Pfam" id="PF00179">
    <property type="entry name" value="UQ_con"/>
    <property type="match status" value="1"/>
</dbReference>
<evidence type="ECO:0000256" key="9">
    <source>
        <dbReference type="ARBA" id="ARBA00022989"/>
    </source>
</evidence>
<comment type="subcellular location">
    <subcellularLocation>
        <location evidence="1">Endoplasmic reticulum membrane</location>
    </subcellularLocation>
</comment>
<dbReference type="CDD" id="cd23799">
    <property type="entry name" value="UBCc_UBE2J"/>
    <property type="match status" value="1"/>
</dbReference>
<evidence type="ECO:0000256" key="8">
    <source>
        <dbReference type="ARBA" id="ARBA00022840"/>
    </source>
</evidence>
<dbReference type="InParanoid" id="A0A1T5HUK0"/>
<feature type="coiled-coil region" evidence="13">
    <location>
        <begin position="360"/>
        <end position="446"/>
    </location>
</feature>
<dbReference type="PROSITE" id="PS50127">
    <property type="entry name" value="UBC_2"/>
    <property type="match status" value="1"/>
</dbReference>
<evidence type="ECO:0000256" key="12">
    <source>
        <dbReference type="ARBA" id="ARBA00073320"/>
    </source>
</evidence>
<keyword evidence="17" id="KW-1185">Reference proteome</keyword>